<evidence type="ECO:0000313" key="15">
    <source>
        <dbReference type="Proteomes" id="UP000287033"/>
    </source>
</evidence>
<comment type="function">
    <text evidence="9">May act as a carrier of hyaluronan in serum or as a binding protein between hyaluronan and other matrix protein, including those on cell surfaces in tissues to regulate the localization, synthesis and degradation of hyaluronan which are essential to cells undergoing biological processes.</text>
</comment>
<dbReference type="InterPro" id="IPR010600">
    <property type="entry name" value="ITI_HC_C"/>
</dbReference>
<evidence type="ECO:0000256" key="6">
    <source>
        <dbReference type="ARBA" id="ARBA00022900"/>
    </source>
</evidence>
<evidence type="ECO:0000256" key="11">
    <source>
        <dbReference type="SAM" id="SignalP"/>
    </source>
</evidence>
<feature type="signal peptide" evidence="11">
    <location>
        <begin position="1"/>
        <end position="19"/>
    </location>
</feature>
<dbReference type="InterPro" id="IPR002035">
    <property type="entry name" value="VWF_A"/>
</dbReference>
<organism evidence="14 15">
    <name type="scientific">Chiloscyllium punctatum</name>
    <name type="common">Brownbanded bambooshark</name>
    <name type="synonym">Hemiscyllium punctatum</name>
    <dbReference type="NCBI Taxonomy" id="137246"/>
    <lineage>
        <taxon>Eukaryota</taxon>
        <taxon>Metazoa</taxon>
        <taxon>Chordata</taxon>
        <taxon>Craniata</taxon>
        <taxon>Vertebrata</taxon>
        <taxon>Chondrichthyes</taxon>
        <taxon>Elasmobranchii</taxon>
        <taxon>Galeomorphii</taxon>
        <taxon>Galeoidea</taxon>
        <taxon>Orectolobiformes</taxon>
        <taxon>Hemiscylliidae</taxon>
        <taxon>Chiloscyllium</taxon>
    </lineage>
</organism>
<name>A0A401S577_CHIPU</name>
<evidence type="ECO:0000313" key="14">
    <source>
        <dbReference type="EMBL" id="GCC25547.1"/>
    </source>
</evidence>
<dbReference type="Pfam" id="PF08487">
    <property type="entry name" value="VIT"/>
    <property type="match status" value="1"/>
</dbReference>
<dbReference type="PANTHER" id="PTHR10338:SF115">
    <property type="entry name" value="INTER-ALPHA-TRYPSIN INHIBITOR HEAVY CHAIN H3"/>
    <property type="match status" value="1"/>
</dbReference>
<gene>
    <name evidence="14" type="ORF">chiPu_0003958</name>
</gene>
<reference evidence="14 15" key="1">
    <citation type="journal article" date="2018" name="Nat. Ecol. Evol.">
        <title>Shark genomes provide insights into elasmobranch evolution and the origin of vertebrates.</title>
        <authorList>
            <person name="Hara Y"/>
            <person name="Yamaguchi K"/>
            <person name="Onimaru K"/>
            <person name="Kadota M"/>
            <person name="Koyanagi M"/>
            <person name="Keeley SD"/>
            <person name="Tatsumi K"/>
            <person name="Tanaka K"/>
            <person name="Motone F"/>
            <person name="Kageyama Y"/>
            <person name="Nozu R"/>
            <person name="Adachi N"/>
            <person name="Nishimura O"/>
            <person name="Nakagawa R"/>
            <person name="Tanegashima C"/>
            <person name="Kiyatake I"/>
            <person name="Matsumoto R"/>
            <person name="Murakumo K"/>
            <person name="Nishida K"/>
            <person name="Terakita A"/>
            <person name="Kuratani S"/>
            <person name="Sato K"/>
            <person name="Hyodo S Kuraku.S."/>
        </authorList>
    </citation>
    <scope>NUCLEOTIDE SEQUENCE [LARGE SCALE GENOMIC DNA]</scope>
</reference>
<dbReference type="PROSITE" id="PS51468">
    <property type="entry name" value="VIT"/>
    <property type="match status" value="1"/>
</dbReference>
<feature type="chain" id="PRO_5019014455" description="Inter-alpha-trypsin inhibitor heavy chain H3" evidence="11">
    <location>
        <begin position="20"/>
        <end position="932"/>
    </location>
</feature>
<dbReference type="GO" id="GO:0004867">
    <property type="term" value="F:serine-type endopeptidase inhibitor activity"/>
    <property type="evidence" value="ECO:0007669"/>
    <property type="project" value="UniProtKB-KW"/>
</dbReference>
<accession>A0A401S577</accession>
<dbReference type="InterPro" id="IPR013694">
    <property type="entry name" value="VIT"/>
</dbReference>
<keyword evidence="15" id="KW-1185">Reference proteome</keyword>
<dbReference type="GO" id="GO:0030212">
    <property type="term" value="P:hyaluronan metabolic process"/>
    <property type="evidence" value="ECO:0007669"/>
    <property type="project" value="InterPro"/>
</dbReference>
<dbReference type="InterPro" id="IPR036465">
    <property type="entry name" value="vWFA_dom_sf"/>
</dbReference>
<keyword evidence="4" id="KW-0646">Protease inhibitor</keyword>
<dbReference type="Gene3D" id="3.40.50.410">
    <property type="entry name" value="von Willebrand factor, type A domain"/>
    <property type="match status" value="1"/>
</dbReference>
<proteinExistence type="inferred from homology"/>
<comment type="caution">
    <text evidence="14">The sequence shown here is derived from an EMBL/GenBank/DDBJ whole genome shotgun (WGS) entry which is preliminary data.</text>
</comment>
<dbReference type="InterPro" id="IPR050934">
    <property type="entry name" value="ITIH"/>
</dbReference>
<evidence type="ECO:0000256" key="3">
    <source>
        <dbReference type="ARBA" id="ARBA00022525"/>
    </source>
</evidence>
<dbReference type="EMBL" id="BEZZ01000090">
    <property type="protein sequence ID" value="GCC25547.1"/>
    <property type="molecule type" value="Genomic_DNA"/>
</dbReference>
<comment type="similarity">
    <text evidence="2">Belongs to the ITIH family.</text>
</comment>
<keyword evidence="5 11" id="KW-0732">Signal</keyword>
<evidence type="ECO:0000256" key="5">
    <source>
        <dbReference type="ARBA" id="ARBA00022729"/>
    </source>
</evidence>
<keyword evidence="8" id="KW-0325">Glycoprotein</keyword>
<dbReference type="STRING" id="137246.A0A401S577"/>
<dbReference type="AlphaFoldDB" id="A0A401S577"/>
<evidence type="ECO:0000256" key="4">
    <source>
        <dbReference type="ARBA" id="ARBA00022690"/>
    </source>
</evidence>
<keyword evidence="6" id="KW-0722">Serine protease inhibitor</keyword>
<dbReference type="FunFam" id="3.40.50.410:FF:000013">
    <property type="entry name" value="inter-alpha-trypsin inhibitor heavy chain H2"/>
    <property type="match status" value="1"/>
</dbReference>
<dbReference type="PANTHER" id="PTHR10338">
    <property type="entry name" value="INTER-ALPHA-TRYPSIN INHIBITOR HEAVY CHAIN FAMILY MEMBER"/>
    <property type="match status" value="1"/>
</dbReference>
<sequence>MRPMFVYLLLISVPTLLSADFIITESEDHEVGYGSRSPNYQPLKTLLKKRSTNGLRNKNREKIQVYSLKINSKITSRFAHNVITSRVVNRATKSKEALFEVELPKTAFITNFTMTIDRVKYSGEVKEKEVAQQQYEVAVSQGQTAGLVKVSGRKMEKFQVSVNIAPAKKVNFELIYEELLKRKLGKYEMILRVKPKQLVNHFQIDAHIFEPKGIAFLNVHGTFLTNDLEQAMVKNRTETKAHISFKPTLEQQQKCPDCSETLLDGDLIIQYDVNRDLSGGDIQIVNGYFVHHFAPANLPRVPKNVIFVIDRSFSMRGLKFRQTKLALLRILGDMSTQDYFTIISFDSTIEKWRDSLVQATAENVLQAKRYIIYLQLGAETNINDSLLLAVSLLDTAHKQKLPERSVSMIILLTDGDPNVGEKDPVKIQINVKNAIQERYSLYCLGFGFDVDYSFLEKMALDNGGVARRIYDDSDSALQLQGFYNEVANPLLLDVEMQYQENAISELTEATFRQYYDGSEIVVAGKIADNSLDTFMVEITAKTASSNLSLEEKVNVSDAERILQYQQYIFGDFTERLWAYLTIQQLLNQRISADAGENKKLTARALELSLKYSFVTPLTSMVVTKPEENKMDVIALADKPIKNAKRQKQKNRKYSTVSPGFHLRQRGTLLSGASPTLNFASSADHSVTSVDGDPHFIIQLPKQLNAICFNINGKPGSILNLVTDLQTGININGQLIGDKKIENNQTLNTYFGTFGIENRKINMKMAVTTEIITIYCNEENTIIPWSTTATLTYESCAVSIRKEKDLTITMGDGATFVIVLHRVWKNHPLHRDFLGFYTIDSHRLSNMTHGLLGQFYHDVPYKVYNIHPGSDPEKPEATMVVKGHNLIVTRGWQKDYRLDSKWGANITCWFVHNNGKGFIDGTYTDYVVSSLFD</sequence>
<dbReference type="PROSITE" id="PS50234">
    <property type="entry name" value="VWFA"/>
    <property type="match status" value="1"/>
</dbReference>
<evidence type="ECO:0000259" key="12">
    <source>
        <dbReference type="PROSITE" id="PS50234"/>
    </source>
</evidence>
<feature type="domain" description="VIT" evidence="13">
    <location>
        <begin position="49"/>
        <end position="178"/>
    </location>
</feature>
<dbReference type="OrthoDB" id="299997at2759"/>
<keyword evidence="7" id="KW-0654">Proteoglycan</keyword>
<dbReference type="SMART" id="SM00609">
    <property type="entry name" value="VIT"/>
    <property type="match status" value="1"/>
</dbReference>
<evidence type="ECO:0000256" key="2">
    <source>
        <dbReference type="ARBA" id="ARBA00010158"/>
    </source>
</evidence>
<comment type="subcellular location">
    <subcellularLocation>
        <location evidence="1">Secreted</location>
    </subcellularLocation>
</comment>
<keyword evidence="3" id="KW-0964">Secreted</keyword>
<dbReference type="Pfam" id="PF00092">
    <property type="entry name" value="VWA"/>
    <property type="match status" value="1"/>
</dbReference>
<dbReference type="OMA" id="LLVIRHM"/>
<dbReference type="Proteomes" id="UP000287033">
    <property type="component" value="Unassembled WGS sequence"/>
</dbReference>
<evidence type="ECO:0000256" key="1">
    <source>
        <dbReference type="ARBA" id="ARBA00004613"/>
    </source>
</evidence>
<feature type="domain" description="VWFA" evidence="12">
    <location>
        <begin position="304"/>
        <end position="486"/>
    </location>
</feature>
<dbReference type="Pfam" id="PF06668">
    <property type="entry name" value="ITI_HC_C"/>
    <property type="match status" value="1"/>
</dbReference>
<dbReference type="SUPFAM" id="SSF53300">
    <property type="entry name" value="vWA-like"/>
    <property type="match status" value="1"/>
</dbReference>
<dbReference type="SMART" id="SM00327">
    <property type="entry name" value="VWA"/>
    <property type="match status" value="1"/>
</dbReference>
<evidence type="ECO:0000256" key="10">
    <source>
        <dbReference type="ARBA" id="ARBA00039924"/>
    </source>
</evidence>
<protein>
    <recommendedName>
        <fullName evidence="10">Inter-alpha-trypsin inhibitor heavy chain H3</fullName>
    </recommendedName>
</protein>
<evidence type="ECO:0000259" key="13">
    <source>
        <dbReference type="PROSITE" id="PS51468"/>
    </source>
</evidence>
<evidence type="ECO:0000256" key="8">
    <source>
        <dbReference type="ARBA" id="ARBA00023180"/>
    </source>
</evidence>
<evidence type="ECO:0000256" key="7">
    <source>
        <dbReference type="ARBA" id="ARBA00022974"/>
    </source>
</evidence>
<evidence type="ECO:0000256" key="9">
    <source>
        <dbReference type="ARBA" id="ARBA00037051"/>
    </source>
</evidence>
<dbReference type="CDD" id="cd01461">
    <property type="entry name" value="vWA_interalpha_trypsin_inhibitor"/>
    <property type="match status" value="1"/>
</dbReference>
<dbReference type="GO" id="GO:0005576">
    <property type="term" value="C:extracellular region"/>
    <property type="evidence" value="ECO:0007669"/>
    <property type="project" value="UniProtKB-SubCell"/>
</dbReference>